<keyword evidence="4" id="KW-1185">Reference proteome</keyword>
<dbReference type="Pfam" id="PF00339">
    <property type="entry name" value="Arrestin_N"/>
    <property type="match status" value="1"/>
</dbReference>
<reference evidence="3" key="1">
    <citation type="submission" date="2022-07" db="EMBL/GenBank/DDBJ databases">
        <title>Phylogenomic reconstructions and comparative analyses of Kickxellomycotina fungi.</title>
        <authorList>
            <person name="Reynolds N.K."/>
            <person name="Stajich J.E."/>
            <person name="Barry K."/>
            <person name="Grigoriev I.V."/>
            <person name="Crous P."/>
            <person name="Smith M.E."/>
        </authorList>
    </citation>
    <scope>NUCLEOTIDE SEQUENCE</scope>
    <source>
        <strain evidence="3">NRRL 1565</strain>
    </source>
</reference>
<feature type="region of interest" description="Disordered" evidence="1">
    <location>
        <begin position="58"/>
        <end position="77"/>
    </location>
</feature>
<evidence type="ECO:0000256" key="1">
    <source>
        <dbReference type="SAM" id="MobiDB-lite"/>
    </source>
</evidence>
<dbReference type="AlphaFoldDB" id="A0A9W8HR22"/>
<feature type="domain" description="Arrestin-like N-terminal" evidence="2">
    <location>
        <begin position="23"/>
        <end position="146"/>
    </location>
</feature>
<gene>
    <name evidence="3" type="ORF">H4R20_005033</name>
</gene>
<name>A0A9W8HR22_9FUNG</name>
<dbReference type="Proteomes" id="UP001140094">
    <property type="component" value="Unassembled WGS sequence"/>
</dbReference>
<dbReference type="OrthoDB" id="5593193at2759"/>
<evidence type="ECO:0000313" key="4">
    <source>
        <dbReference type="Proteomes" id="UP001140094"/>
    </source>
</evidence>
<comment type="caution">
    <text evidence="3">The sequence shown here is derived from an EMBL/GenBank/DDBJ whole genome shotgun (WGS) entry which is preliminary data.</text>
</comment>
<evidence type="ECO:0000313" key="3">
    <source>
        <dbReference type="EMBL" id="KAJ2797866.1"/>
    </source>
</evidence>
<dbReference type="Gene3D" id="2.60.40.640">
    <property type="match status" value="1"/>
</dbReference>
<organism evidence="3 4">
    <name type="scientific">Coemansia guatemalensis</name>
    <dbReference type="NCBI Taxonomy" id="2761395"/>
    <lineage>
        <taxon>Eukaryota</taxon>
        <taxon>Fungi</taxon>
        <taxon>Fungi incertae sedis</taxon>
        <taxon>Zoopagomycota</taxon>
        <taxon>Kickxellomycotina</taxon>
        <taxon>Kickxellomycetes</taxon>
        <taxon>Kickxellales</taxon>
        <taxon>Kickxellaceae</taxon>
        <taxon>Coemansia</taxon>
    </lineage>
</organism>
<dbReference type="EMBL" id="JANBUO010001528">
    <property type="protein sequence ID" value="KAJ2797866.1"/>
    <property type="molecule type" value="Genomic_DNA"/>
</dbReference>
<feature type="non-terminal residue" evidence="3">
    <location>
        <position position="182"/>
    </location>
</feature>
<evidence type="ECO:0000259" key="2">
    <source>
        <dbReference type="Pfam" id="PF00339"/>
    </source>
</evidence>
<dbReference type="InterPro" id="IPR014752">
    <property type="entry name" value="Arrestin-like_C"/>
</dbReference>
<dbReference type="InterPro" id="IPR011021">
    <property type="entry name" value="Arrestin-like_N"/>
</dbReference>
<sequence>MVELSVEIEQGSTQCLAYKHRESRLQGRMVVKTADKLKLRQLSIRLISTELVDFHTANSSKPAARNNSSGGNSGLHSYLQKSSRAVGTWVILERKPSASHVLLAGEHHYSFEIPLPKGLDGSVASKTYTLHYELEGRLEHSFKLKPNTICLQPIELVQVPMALNLHADDRISLSVVPRLHGG</sequence>
<protein>
    <recommendedName>
        <fullName evidence="2">Arrestin-like N-terminal domain-containing protein</fullName>
    </recommendedName>
</protein>
<proteinExistence type="predicted"/>
<accession>A0A9W8HR22</accession>